<organism evidence="3 4">
    <name type="scientific">Hipposideros armiger</name>
    <name type="common">Great Himalayan leaf-nosed bat</name>
    <dbReference type="NCBI Taxonomy" id="186990"/>
    <lineage>
        <taxon>Eukaryota</taxon>
        <taxon>Metazoa</taxon>
        <taxon>Chordata</taxon>
        <taxon>Craniata</taxon>
        <taxon>Vertebrata</taxon>
        <taxon>Euteleostomi</taxon>
        <taxon>Mammalia</taxon>
        <taxon>Eutheria</taxon>
        <taxon>Laurasiatheria</taxon>
        <taxon>Chiroptera</taxon>
        <taxon>Yinpterochiroptera</taxon>
        <taxon>Rhinolophoidea</taxon>
        <taxon>Hipposideridae</taxon>
        <taxon>Hipposideros</taxon>
    </lineage>
</organism>
<dbReference type="CTD" id="152816"/>
<dbReference type="GO" id="GO:0070175">
    <property type="term" value="P:positive regulation of enamel mineralization"/>
    <property type="evidence" value="ECO:0007669"/>
    <property type="project" value="TreeGrafter"/>
</dbReference>
<dbReference type="PANTHER" id="PTHR40376">
    <property type="entry name" value="ODONTOGENESIS ASSOCIATED PHOSPHOPROTEIN"/>
    <property type="match status" value="1"/>
</dbReference>
<dbReference type="GeneID" id="109371151"/>
<name>A0A8B7PRH8_HIPAR</name>
<dbReference type="Pfam" id="PF15848">
    <property type="entry name" value="ODAPH"/>
    <property type="match status" value="1"/>
</dbReference>
<dbReference type="KEGG" id="hai:109371151"/>
<reference evidence="4" key="1">
    <citation type="submission" date="2025-08" db="UniProtKB">
        <authorList>
            <consortium name="RefSeq"/>
        </authorList>
    </citation>
    <scope>IDENTIFICATION</scope>
    <source>
        <tissue evidence="4">Muscle</tissue>
    </source>
</reference>
<feature type="chain" id="PRO_5034714447" evidence="2">
    <location>
        <begin position="37"/>
        <end position="154"/>
    </location>
</feature>
<accession>A0A8B7PRH8</accession>
<feature type="signal peptide" evidence="2">
    <location>
        <begin position="1"/>
        <end position="36"/>
    </location>
</feature>
<dbReference type="OrthoDB" id="9450558at2759"/>
<dbReference type="Proteomes" id="UP000694851">
    <property type="component" value="Unplaced"/>
</dbReference>
<gene>
    <name evidence="4" type="primary">CUNH4orf26</name>
</gene>
<dbReference type="PANTHER" id="PTHR40376:SF1">
    <property type="entry name" value="ODONTOGENESIS ASSOCIATED PHOSPHOPROTEIN"/>
    <property type="match status" value="1"/>
</dbReference>
<proteinExistence type="predicted"/>
<feature type="compositionally biased region" description="Basic and acidic residues" evidence="1">
    <location>
        <begin position="128"/>
        <end position="141"/>
    </location>
</feature>
<keyword evidence="3" id="KW-1185">Reference proteome</keyword>
<feature type="compositionally biased region" description="Basic residues" evidence="1">
    <location>
        <begin position="143"/>
        <end position="154"/>
    </location>
</feature>
<dbReference type="AlphaFoldDB" id="A0A8B7PRH8"/>
<evidence type="ECO:0000313" key="4">
    <source>
        <dbReference type="RefSeq" id="XP_019479019.1"/>
    </source>
</evidence>
<evidence type="ECO:0000313" key="3">
    <source>
        <dbReference type="Proteomes" id="UP000694851"/>
    </source>
</evidence>
<evidence type="ECO:0000256" key="2">
    <source>
        <dbReference type="SAM" id="SignalP"/>
    </source>
</evidence>
<protein>
    <submittedName>
        <fullName evidence="4">Uncharacterized protein C4orf26 homolog</fullName>
    </submittedName>
</protein>
<sequence>MLGSRQWLRRSKAMAPRLCFFYWLLVCWLVVTVAEGQNNVDPTDCQIFTLTPPPTTRKPVTRIQPITRRPKITFHFLPPRWPRVHNGFPNRPFLPPKCHHRFQFRPFVWPHSRFTPHYFPRRRLRRGSSSEESRRKREAPHMLKQKKPVPQKRL</sequence>
<evidence type="ECO:0000256" key="1">
    <source>
        <dbReference type="SAM" id="MobiDB-lite"/>
    </source>
</evidence>
<dbReference type="InterPro" id="IPR031706">
    <property type="entry name" value="ODAPH"/>
</dbReference>
<feature type="region of interest" description="Disordered" evidence="1">
    <location>
        <begin position="124"/>
        <end position="154"/>
    </location>
</feature>
<dbReference type="RefSeq" id="XP_019479019.1">
    <property type="nucleotide sequence ID" value="XM_019623474.1"/>
</dbReference>
<keyword evidence="2" id="KW-0732">Signal</keyword>